<protein>
    <submittedName>
        <fullName evidence="3">PH domain-containing protein</fullName>
    </submittedName>
</protein>
<feature type="domain" description="Low molecular weight protein antigen 6 PH" evidence="2">
    <location>
        <begin position="62"/>
        <end position="136"/>
    </location>
</feature>
<dbReference type="Proteomes" id="UP000198727">
    <property type="component" value="Unassembled WGS sequence"/>
</dbReference>
<dbReference type="AlphaFoldDB" id="A0A1I5TV68"/>
<keyword evidence="1" id="KW-0472">Membrane</keyword>
<dbReference type="RefSeq" id="WP_092530258.1">
    <property type="nucleotide sequence ID" value="NZ_FOWW01000003.1"/>
</dbReference>
<proteinExistence type="predicted"/>
<name>A0A1I5TV68_9PSEU</name>
<gene>
    <name evidence="3" type="ORF">SAMN05421810_103669</name>
</gene>
<accession>A0A1I5TV68</accession>
<feature type="transmembrane region" description="Helical" evidence="1">
    <location>
        <begin position="43"/>
        <end position="61"/>
    </location>
</feature>
<sequence>MDNPRYSWAPQRALVLTGWLLAAVAAAATVVMARTADRAGALLLGVAALALVLAAAHGTLVRPRLTADAGGLRVRTLGGTRRLDWPRARFRLATTRRLGRDVTVLEVEADELVVLGRIELGTDPRDVLDVLAELRARAY</sequence>
<dbReference type="Pfam" id="PF10756">
    <property type="entry name" value="bPH_6"/>
    <property type="match status" value="1"/>
</dbReference>
<dbReference type="InterPro" id="IPR019692">
    <property type="entry name" value="CFP-6_PH"/>
</dbReference>
<evidence type="ECO:0000313" key="4">
    <source>
        <dbReference type="Proteomes" id="UP000198727"/>
    </source>
</evidence>
<evidence type="ECO:0000313" key="3">
    <source>
        <dbReference type="EMBL" id="SFP86909.1"/>
    </source>
</evidence>
<evidence type="ECO:0000259" key="2">
    <source>
        <dbReference type="Pfam" id="PF10756"/>
    </source>
</evidence>
<keyword evidence="1" id="KW-0812">Transmembrane</keyword>
<dbReference type="STRING" id="587909.SAMN05421810_103669"/>
<dbReference type="EMBL" id="FOWW01000003">
    <property type="protein sequence ID" value="SFP86909.1"/>
    <property type="molecule type" value="Genomic_DNA"/>
</dbReference>
<keyword evidence="1" id="KW-1133">Transmembrane helix</keyword>
<evidence type="ECO:0000256" key="1">
    <source>
        <dbReference type="SAM" id="Phobius"/>
    </source>
</evidence>
<organism evidence="3 4">
    <name type="scientific">Amycolatopsis arida</name>
    <dbReference type="NCBI Taxonomy" id="587909"/>
    <lineage>
        <taxon>Bacteria</taxon>
        <taxon>Bacillati</taxon>
        <taxon>Actinomycetota</taxon>
        <taxon>Actinomycetes</taxon>
        <taxon>Pseudonocardiales</taxon>
        <taxon>Pseudonocardiaceae</taxon>
        <taxon>Amycolatopsis</taxon>
    </lineage>
</organism>
<keyword evidence="4" id="KW-1185">Reference proteome</keyword>
<reference evidence="4" key="1">
    <citation type="submission" date="2016-10" db="EMBL/GenBank/DDBJ databases">
        <authorList>
            <person name="Varghese N."/>
            <person name="Submissions S."/>
        </authorList>
    </citation>
    <scope>NUCLEOTIDE SEQUENCE [LARGE SCALE GENOMIC DNA]</scope>
    <source>
        <strain evidence="4">CGMCC 4.5579</strain>
    </source>
</reference>